<gene>
    <name evidence="1" type="ORF">POCTA_138.1.T1810017</name>
</gene>
<organism evidence="1 2">
    <name type="scientific">Paramecium octaurelia</name>
    <dbReference type="NCBI Taxonomy" id="43137"/>
    <lineage>
        <taxon>Eukaryota</taxon>
        <taxon>Sar</taxon>
        <taxon>Alveolata</taxon>
        <taxon>Ciliophora</taxon>
        <taxon>Intramacronucleata</taxon>
        <taxon>Oligohymenophorea</taxon>
        <taxon>Peniculida</taxon>
        <taxon>Parameciidae</taxon>
        <taxon>Paramecium</taxon>
    </lineage>
</organism>
<sequence length="158" mass="19061">MYNCKPDCFTNQASFPYSFNKQLQKIKQTLLSNEYCGQPFLGNLKEQTCFTPFSLNLFDIYFNEFFKYYLDNIDYFTIVKYLGSSEALVYNYQQSIFWKILFLVYTKQFCKLLELHLIDDNRKTDIKESQSNSFILHLHNNFQMDNPYQKNQQQVILF</sequence>
<reference evidence="1" key="1">
    <citation type="submission" date="2021-01" db="EMBL/GenBank/DDBJ databases">
        <authorList>
            <consortium name="Genoscope - CEA"/>
            <person name="William W."/>
        </authorList>
    </citation>
    <scope>NUCLEOTIDE SEQUENCE</scope>
</reference>
<evidence type="ECO:0000313" key="2">
    <source>
        <dbReference type="Proteomes" id="UP000683925"/>
    </source>
</evidence>
<evidence type="ECO:0000313" key="1">
    <source>
        <dbReference type="EMBL" id="CAD8214538.1"/>
    </source>
</evidence>
<comment type="caution">
    <text evidence="1">The sequence shown here is derived from an EMBL/GenBank/DDBJ whole genome shotgun (WGS) entry which is preliminary data.</text>
</comment>
<dbReference type="AlphaFoldDB" id="A0A8S1YLW5"/>
<proteinExistence type="predicted"/>
<dbReference type="Proteomes" id="UP000683925">
    <property type="component" value="Unassembled WGS sequence"/>
</dbReference>
<accession>A0A8S1YLW5</accession>
<keyword evidence="2" id="KW-1185">Reference proteome</keyword>
<dbReference type="EMBL" id="CAJJDP010000185">
    <property type="protein sequence ID" value="CAD8214538.1"/>
    <property type="molecule type" value="Genomic_DNA"/>
</dbReference>
<name>A0A8S1YLW5_PAROT</name>
<protein>
    <submittedName>
        <fullName evidence="1">Uncharacterized protein</fullName>
    </submittedName>
</protein>